<sequence length="267" mass="29127">MKKPFYSGGFTLVEMLVGIAILGLLVGVSGAAYQKAIGKASMATEVNAGKNLVQAYLFAATENDGRYLAAYDSGAKNQTILNANGRPLGMAEAKCRYPFRLAPYFNHQMDGTILVNRNEAQIIQIMGPSGTMYDYGLSVFPAFGINRYLVGGRVDRNGAVEYPTECIQTIAQAEKSPIVFISAGTTDVDGYEYVIPPNGPRGQWSTAKWTKDSDPSSYGYVSARFDGKAVAAFLDGSVRVMSLDELRDMRFWSKNAAMNNDPNYRPQ</sequence>
<evidence type="ECO:0000256" key="1">
    <source>
        <dbReference type="SAM" id="Phobius"/>
    </source>
</evidence>
<reference evidence="2 3" key="1">
    <citation type="submission" date="2015-10" db="EMBL/GenBank/DDBJ databases">
        <title>Metagenome-Assembled Genomes uncover a global brackish microbiome.</title>
        <authorList>
            <person name="Hugerth L.W."/>
            <person name="Larsson J."/>
            <person name="Alneberg J."/>
            <person name="Lindh M.V."/>
            <person name="Legrand C."/>
            <person name="Pinhassi J."/>
            <person name="Andersson A.F."/>
        </authorList>
    </citation>
    <scope>NUCLEOTIDE SEQUENCE [LARGE SCALE GENOMIC DNA]</scope>
    <source>
        <strain evidence="2">BACL18 MAG-120507-bin52</strain>
    </source>
</reference>
<dbReference type="NCBIfam" id="TIGR02532">
    <property type="entry name" value="IV_pilin_GFxxxE"/>
    <property type="match status" value="1"/>
</dbReference>
<evidence type="ECO:0008006" key="4">
    <source>
        <dbReference type="Google" id="ProtNLM"/>
    </source>
</evidence>
<dbReference type="SUPFAM" id="SSF54523">
    <property type="entry name" value="Pili subunits"/>
    <property type="match status" value="1"/>
</dbReference>
<dbReference type="Pfam" id="PF07963">
    <property type="entry name" value="N_methyl"/>
    <property type="match status" value="1"/>
</dbReference>
<dbReference type="InterPro" id="IPR012902">
    <property type="entry name" value="N_methyl_site"/>
</dbReference>
<organism evidence="2 3">
    <name type="scientific">Verrucomicrobia subdivision 6 bacterium BACL9 MAG-120507-bin52</name>
    <dbReference type="NCBI Taxonomy" id="1655590"/>
    <lineage>
        <taxon>Bacteria</taxon>
        <taxon>Pseudomonadati</taxon>
        <taxon>Verrucomicrobiota</taxon>
        <taxon>Verrucomicrobiia</taxon>
        <taxon>Verrucomicrobiales</taxon>
        <taxon>Verrucomicrobia subdivision 6</taxon>
    </lineage>
</organism>
<protein>
    <recommendedName>
        <fullName evidence="4">Prepilin-type N-terminal cleavage/methylation domain-containing protein</fullName>
    </recommendedName>
</protein>
<feature type="transmembrane region" description="Helical" evidence="1">
    <location>
        <begin position="12"/>
        <end position="33"/>
    </location>
</feature>
<gene>
    <name evidence="2" type="ORF">ABR82_08050</name>
</gene>
<dbReference type="InterPro" id="IPR045584">
    <property type="entry name" value="Pilin-like"/>
</dbReference>
<keyword evidence="1" id="KW-0472">Membrane</keyword>
<keyword evidence="1" id="KW-0812">Transmembrane</keyword>
<name>A0A0R2RIT7_9BACT</name>
<dbReference type="AlphaFoldDB" id="A0A0R2RIT7"/>
<comment type="caution">
    <text evidence="2">The sequence shown here is derived from an EMBL/GenBank/DDBJ whole genome shotgun (WGS) entry which is preliminary data.</text>
</comment>
<dbReference type="Proteomes" id="UP000051269">
    <property type="component" value="Unassembled WGS sequence"/>
</dbReference>
<evidence type="ECO:0000313" key="3">
    <source>
        <dbReference type="Proteomes" id="UP000051269"/>
    </source>
</evidence>
<dbReference type="EMBL" id="LIBO01000264">
    <property type="protein sequence ID" value="KRO60784.1"/>
    <property type="molecule type" value="Genomic_DNA"/>
</dbReference>
<evidence type="ECO:0000313" key="2">
    <source>
        <dbReference type="EMBL" id="KRO60784.1"/>
    </source>
</evidence>
<dbReference type="Gene3D" id="3.30.700.10">
    <property type="entry name" value="Glycoprotein, Type 4 Pilin"/>
    <property type="match status" value="1"/>
</dbReference>
<proteinExistence type="predicted"/>
<keyword evidence="1" id="KW-1133">Transmembrane helix</keyword>
<accession>A0A0R2RIT7</accession>